<protein>
    <submittedName>
        <fullName evidence="4">Phospholipase</fullName>
    </submittedName>
</protein>
<evidence type="ECO:0000259" key="3">
    <source>
        <dbReference type="Pfam" id="PF17648"/>
    </source>
</evidence>
<organism evidence="4 5">
    <name type="scientific">Nocardioides piscis</name>
    <dbReference type="NCBI Taxonomy" id="2714938"/>
    <lineage>
        <taxon>Bacteria</taxon>
        <taxon>Bacillati</taxon>
        <taxon>Actinomycetota</taxon>
        <taxon>Actinomycetes</taxon>
        <taxon>Propionibacteriales</taxon>
        <taxon>Nocardioidaceae</taxon>
        <taxon>Nocardioides</taxon>
    </lineage>
</organism>
<dbReference type="Pfam" id="PF02230">
    <property type="entry name" value="Abhydrolase_2"/>
    <property type="match status" value="1"/>
</dbReference>
<evidence type="ECO:0000256" key="1">
    <source>
        <dbReference type="SAM" id="MobiDB-lite"/>
    </source>
</evidence>
<dbReference type="InterPro" id="IPR003140">
    <property type="entry name" value="PLipase/COase/thioEstase"/>
</dbReference>
<dbReference type="RefSeq" id="WP_166316033.1">
    <property type="nucleotide sequence ID" value="NZ_CP049866.1"/>
</dbReference>
<reference evidence="4 5" key="1">
    <citation type="submission" date="2020-03" db="EMBL/GenBank/DDBJ databases">
        <title>Nocardioides sp. nov., isolated from fish.</title>
        <authorList>
            <person name="Hyun D.-W."/>
            <person name="Bae J.-W."/>
        </authorList>
    </citation>
    <scope>NUCLEOTIDE SEQUENCE [LARGE SCALE GENOMIC DNA]</scope>
    <source>
        <strain evidence="4 5">HDW12A</strain>
    </source>
</reference>
<feature type="domain" description="Luciferase" evidence="3">
    <location>
        <begin position="311"/>
        <end position="378"/>
    </location>
</feature>
<keyword evidence="5" id="KW-1185">Reference proteome</keyword>
<dbReference type="InterPro" id="IPR048273">
    <property type="entry name" value="Luciferase"/>
</dbReference>
<feature type="domain" description="Phospholipase/carboxylesterase/thioesterase" evidence="2">
    <location>
        <begin position="16"/>
        <end position="175"/>
    </location>
</feature>
<gene>
    <name evidence="4" type="ORF">G7071_05760</name>
</gene>
<dbReference type="SUPFAM" id="SSF53474">
    <property type="entry name" value="alpha/beta-Hydrolases"/>
    <property type="match status" value="1"/>
</dbReference>
<evidence type="ECO:0000259" key="2">
    <source>
        <dbReference type="Pfam" id="PF02230"/>
    </source>
</evidence>
<feature type="region of interest" description="Disordered" evidence="1">
    <location>
        <begin position="219"/>
        <end position="244"/>
    </location>
</feature>
<evidence type="ECO:0000313" key="4">
    <source>
        <dbReference type="EMBL" id="QIK75007.1"/>
    </source>
</evidence>
<dbReference type="AlphaFoldDB" id="A0A6G7YEH0"/>
<name>A0A6G7YEH0_9ACTN</name>
<dbReference type="PANTHER" id="PTHR38695:SF1">
    <property type="entry name" value="AMINO ACID PERMEASE_ SLC12A DOMAIN-CONTAINING PROTEIN"/>
    <property type="match status" value="1"/>
</dbReference>
<accession>A0A6G7YEH0</accession>
<dbReference type="InterPro" id="IPR040841">
    <property type="entry name" value="Luciferase_dom"/>
</dbReference>
<dbReference type="InterPro" id="IPR029058">
    <property type="entry name" value="AB_hydrolase_fold"/>
</dbReference>
<sequence length="387" mass="40284">MSAFAAPVVAWASGEDDPSRPLVVLLHGRGSDETEIVGLAGHLPGEASYAAVRAPIEEGGGYAWFANRGIGRPVAESLAATMAWFRTWLDEVAPAGRPVVLAGFSGGAAFAGGLVLSDPARFAGAAILYGTLPFEDAGVPVEAGRLTGLPVFVAQGDQDHVIPAELLSRTWSYLLGASGAAPSARRDTGGHGLTQGTAVELAEWLAHRLAWLTRRGQGPVGMAPEPAGWPTLPGGTLPARTGDRPEVHFRIPQSQLTDTSPPQLQEALFARLSGLDGVDSGPSMISVPGARGLVAPDADGPDDAFLVAEVKEFAHLHPEHDGSLHVALPHDLAADAIAKGWAQSHMWAGVRLSPGFLMVYGPRDEAELDVVAGIVEASHRHAFGRLG</sequence>
<dbReference type="EMBL" id="CP049866">
    <property type="protein sequence ID" value="QIK75007.1"/>
    <property type="molecule type" value="Genomic_DNA"/>
</dbReference>
<dbReference type="Proteomes" id="UP000502035">
    <property type="component" value="Chromosome"/>
</dbReference>
<dbReference type="KEGG" id="npi:G7071_05760"/>
<dbReference type="GO" id="GO:0016787">
    <property type="term" value="F:hydrolase activity"/>
    <property type="evidence" value="ECO:0007669"/>
    <property type="project" value="InterPro"/>
</dbReference>
<proteinExistence type="predicted"/>
<evidence type="ECO:0000313" key="5">
    <source>
        <dbReference type="Proteomes" id="UP000502035"/>
    </source>
</evidence>
<dbReference type="Gene3D" id="3.40.50.1820">
    <property type="entry name" value="alpha/beta hydrolase"/>
    <property type="match status" value="1"/>
</dbReference>
<dbReference type="PANTHER" id="PTHR38695">
    <property type="entry name" value="AMINO ACID PERMEASE_ SLC12A DOMAIN-CONTAINING PROTEIN"/>
    <property type="match status" value="1"/>
</dbReference>
<dbReference type="Pfam" id="PF17648">
    <property type="entry name" value="Luciferase"/>
    <property type="match status" value="1"/>
</dbReference>